<evidence type="ECO:0000313" key="1">
    <source>
        <dbReference type="EMBL" id="MCE5170035.1"/>
    </source>
</evidence>
<reference evidence="1 2" key="1">
    <citation type="submission" date="2021-11" db="EMBL/GenBank/DDBJ databases">
        <title>Draft genome sequence of Paenibacillus profundus YoMME, a new Gram-positive bacteria with exoelectrogenic properties.</title>
        <authorList>
            <person name="Hubenova Y."/>
            <person name="Hubenova E."/>
            <person name="Manasiev Y."/>
            <person name="Peykov S."/>
            <person name="Mitov M."/>
        </authorList>
    </citation>
    <scope>NUCLEOTIDE SEQUENCE [LARGE SCALE GENOMIC DNA]</scope>
    <source>
        <strain evidence="1 2">YoMME</strain>
    </source>
</reference>
<organism evidence="1 2">
    <name type="scientific">Paenibacillus profundus</name>
    <dbReference type="NCBI Taxonomy" id="1173085"/>
    <lineage>
        <taxon>Bacteria</taxon>
        <taxon>Bacillati</taxon>
        <taxon>Bacillota</taxon>
        <taxon>Bacilli</taxon>
        <taxon>Bacillales</taxon>
        <taxon>Paenibacillaceae</taxon>
        <taxon>Paenibacillus</taxon>
    </lineage>
</organism>
<dbReference type="RefSeq" id="WP_233696878.1">
    <property type="nucleotide sequence ID" value="NZ_JAJNBZ010000007.1"/>
</dbReference>
<dbReference type="Proteomes" id="UP001199916">
    <property type="component" value="Unassembled WGS sequence"/>
</dbReference>
<protein>
    <submittedName>
        <fullName evidence="1">Uncharacterized protein</fullName>
    </submittedName>
</protein>
<keyword evidence="2" id="KW-1185">Reference proteome</keyword>
<name>A0ABS8YHK4_9BACL</name>
<comment type="caution">
    <text evidence="1">The sequence shown here is derived from an EMBL/GenBank/DDBJ whole genome shotgun (WGS) entry which is preliminary data.</text>
</comment>
<gene>
    <name evidence="1" type="ORF">LQV63_12010</name>
</gene>
<accession>A0ABS8YHK4</accession>
<dbReference type="EMBL" id="JAJNBZ010000007">
    <property type="protein sequence ID" value="MCE5170035.1"/>
    <property type="molecule type" value="Genomic_DNA"/>
</dbReference>
<sequence length="51" mass="6008">MNRTMDNDQGVSLKLFVVLSKVYRTLMDHEVYDMKRNGARKTAESFMPRVQ</sequence>
<evidence type="ECO:0000313" key="2">
    <source>
        <dbReference type="Proteomes" id="UP001199916"/>
    </source>
</evidence>
<proteinExistence type="predicted"/>